<gene>
    <name evidence="2 5" type="primary">hisS</name>
    <name evidence="5" type="ORF">D6810_00350</name>
</gene>
<comment type="similarity">
    <text evidence="1 2">Belongs to the class-II aminoacyl-tRNA synthetase family.</text>
</comment>
<dbReference type="PANTHER" id="PTHR43707:SF1">
    <property type="entry name" value="HISTIDINE--TRNA LIGASE, MITOCHONDRIAL-RELATED"/>
    <property type="match status" value="1"/>
</dbReference>
<dbReference type="Pfam" id="PF13393">
    <property type="entry name" value="tRNA-synt_His"/>
    <property type="match status" value="1"/>
</dbReference>
<sequence>MKLSNLPPKGTQDWFPDEYAKRKFIFDGWRKVCESYGFKEYLTPMIEYSEIYKAKSGEDVGGVELTTFFDRGGRELAIRPEMTPSVTRMVTRVFEHVTKPIKLFSIANFFRNQRPQKGRNREFWQLNVDVFGSDSVYCDIEMIVMSIEIMRSFGAKQNDFVILYNHRQYVKRVLQEIFLVPDDKLNLAIRILDKFWKIPHDEFLKRLRVECDAKFSDEDFIVNFCQFGFQTNKSMSSSLGIRLETDFYKHEEKFFTILKSLAIQEFLIYDPTLVRGLDYYDGMIFEIFDRNLLLKRHGRKFDGEVIDRSIFGGGRYNGLSSIFGAKSFPAVGFAVGDETFKLFLETKKLLPPFNSNLEIFLPILSSSLAEKVFILSSKLRSESKNVLIGLEVMKIDKAIDFCLKNDIPMLAILGENEVSRGVYKLKDLASKVEKEFPF</sequence>
<dbReference type="AlphaFoldDB" id="A0A3M0Z1X1"/>
<keyword evidence="2" id="KW-0067">ATP-binding</keyword>
<accession>A0A3M0Z1X1</accession>
<evidence type="ECO:0000256" key="3">
    <source>
        <dbReference type="PIRSR" id="PIRSR001549-1"/>
    </source>
</evidence>
<evidence type="ECO:0000256" key="1">
    <source>
        <dbReference type="ARBA" id="ARBA00008226"/>
    </source>
</evidence>
<reference evidence="5 6" key="1">
    <citation type="submission" date="2018-10" db="EMBL/GenBank/DDBJ databases">
        <title>Thermophilic Lithotrophy and Phototrophy in an Intertidal, Iron-rich, Geothermal Spring.</title>
        <authorList>
            <person name="Ward L.M."/>
            <person name="Idei A."/>
            <person name="Nakagawa M."/>
            <person name="Ueno Y."/>
            <person name="Fischer W."/>
            <person name="Mcglynn S.E."/>
        </authorList>
    </citation>
    <scope>NUCLEOTIDE SEQUENCE [LARGE SCALE GENOMIC DNA]</scope>
    <source>
        <strain evidence="5">J137</strain>
    </source>
</reference>
<proteinExistence type="inferred from homology"/>
<evidence type="ECO:0000313" key="6">
    <source>
        <dbReference type="Proteomes" id="UP000269410"/>
    </source>
</evidence>
<evidence type="ECO:0000313" key="5">
    <source>
        <dbReference type="EMBL" id="RMD77667.1"/>
    </source>
</evidence>
<dbReference type="InterPro" id="IPR015807">
    <property type="entry name" value="His-tRNA-ligase"/>
</dbReference>
<dbReference type="GO" id="GO:0006427">
    <property type="term" value="P:histidyl-tRNA aminoacylation"/>
    <property type="evidence" value="ECO:0007669"/>
    <property type="project" value="UniProtKB-UniRule"/>
</dbReference>
<dbReference type="Gene3D" id="3.30.930.10">
    <property type="entry name" value="Bira Bifunctional Protein, Domain 2"/>
    <property type="match status" value="1"/>
</dbReference>
<dbReference type="InterPro" id="IPR036621">
    <property type="entry name" value="Anticodon-bd_dom_sf"/>
</dbReference>
<keyword evidence="2" id="KW-0030">Aminoacyl-tRNA synthetase</keyword>
<dbReference type="CDD" id="cd00773">
    <property type="entry name" value="HisRS-like_core"/>
    <property type="match status" value="1"/>
</dbReference>
<dbReference type="EMBL" id="RFKV01000012">
    <property type="protein sequence ID" value="RMD77667.1"/>
    <property type="molecule type" value="Genomic_DNA"/>
</dbReference>
<evidence type="ECO:0000256" key="2">
    <source>
        <dbReference type="HAMAP-Rule" id="MF_00127"/>
    </source>
</evidence>
<dbReference type="InterPro" id="IPR004516">
    <property type="entry name" value="HisRS/HisZ"/>
</dbReference>
<dbReference type="PROSITE" id="PS50862">
    <property type="entry name" value="AA_TRNA_LIGASE_II"/>
    <property type="match status" value="1"/>
</dbReference>
<dbReference type="NCBIfam" id="TIGR00442">
    <property type="entry name" value="hisS"/>
    <property type="match status" value="1"/>
</dbReference>
<dbReference type="Proteomes" id="UP000269410">
    <property type="component" value="Unassembled WGS sequence"/>
</dbReference>
<dbReference type="InterPro" id="IPR006195">
    <property type="entry name" value="aa-tRNA-synth_II"/>
</dbReference>
<keyword evidence="2" id="KW-0648">Protein biosynthesis</keyword>
<feature type="binding site" evidence="3">
    <location>
        <position position="275"/>
    </location>
    <ligand>
        <name>L-histidine</name>
        <dbReference type="ChEBI" id="CHEBI:57595"/>
    </ligand>
</feature>
<feature type="domain" description="Aminoacyl-transfer RNA synthetases class-II family profile" evidence="4">
    <location>
        <begin position="10"/>
        <end position="362"/>
    </location>
</feature>
<name>A0A3M0Z1X1_9BACT</name>
<comment type="subcellular location">
    <subcellularLocation>
        <location evidence="2">Cytoplasm</location>
    </subcellularLocation>
</comment>
<comment type="caution">
    <text evidence="5">The sequence shown here is derived from an EMBL/GenBank/DDBJ whole genome shotgun (WGS) entry which is preliminary data.</text>
</comment>
<dbReference type="InterPro" id="IPR041715">
    <property type="entry name" value="HisRS-like_core"/>
</dbReference>
<keyword evidence="2 5" id="KW-0436">Ligase</keyword>
<dbReference type="Gene3D" id="3.40.50.800">
    <property type="entry name" value="Anticodon-binding domain"/>
    <property type="match status" value="1"/>
</dbReference>
<organism evidence="5 6">
    <name type="scientific">Candidatus Dojkabacteria bacterium</name>
    <dbReference type="NCBI Taxonomy" id="2099670"/>
    <lineage>
        <taxon>Bacteria</taxon>
        <taxon>Candidatus Dojkabacteria</taxon>
    </lineage>
</organism>
<dbReference type="GO" id="GO:0004821">
    <property type="term" value="F:histidine-tRNA ligase activity"/>
    <property type="evidence" value="ECO:0007669"/>
    <property type="project" value="UniProtKB-UniRule"/>
</dbReference>
<dbReference type="InterPro" id="IPR045864">
    <property type="entry name" value="aa-tRNA-synth_II/BPL/LPL"/>
</dbReference>
<dbReference type="SUPFAM" id="SSF55681">
    <property type="entry name" value="Class II aaRS and biotin synthetases"/>
    <property type="match status" value="1"/>
</dbReference>
<evidence type="ECO:0000259" key="4">
    <source>
        <dbReference type="PROSITE" id="PS50862"/>
    </source>
</evidence>
<dbReference type="EC" id="6.1.1.21" evidence="2"/>
<feature type="binding site" evidence="3">
    <location>
        <begin position="81"/>
        <end position="83"/>
    </location>
    <ligand>
        <name>L-histidine</name>
        <dbReference type="ChEBI" id="CHEBI:57595"/>
    </ligand>
</feature>
<dbReference type="PIRSF" id="PIRSF001549">
    <property type="entry name" value="His-tRNA_synth"/>
    <property type="match status" value="1"/>
</dbReference>
<keyword evidence="2" id="KW-0547">Nucleotide-binding</keyword>
<comment type="catalytic activity">
    <reaction evidence="2">
        <text>tRNA(His) + L-histidine + ATP = L-histidyl-tRNA(His) + AMP + diphosphate + H(+)</text>
        <dbReference type="Rhea" id="RHEA:17313"/>
        <dbReference type="Rhea" id="RHEA-COMP:9665"/>
        <dbReference type="Rhea" id="RHEA-COMP:9689"/>
        <dbReference type="ChEBI" id="CHEBI:15378"/>
        <dbReference type="ChEBI" id="CHEBI:30616"/>
        <dbReference type="ChEBI" id="CHEBI:33019"/>
        <dbReference type="ChEBI" id="CHEBI:57595"/>
        <dbReference type="ChEBI" id="CHEBI:78442"/>
        <dbReference type="ChEBI" id="CHEBI:78527"/>
        <dbReference type="ChEBI" id="CHEBI:456215"/>
        <dbReference type="EC" id="6.1.1.21"/>
    </reaction>
</comment>
<feature type="binding site" evidence="3">
    <location>
        <position position="111"/>
    </location>
    <ligand>
        <name>L-histidine</name>
        <dbReference type="ChEBI" id="CHEBI:57595"/>
    </ligand>
</feature>
<feature type="binding site" evidence="3">
    <location>
        <position position="129"/>
    </location>
    <ligand>
        <name>L-histidine</name>
        <dbReference type="ChEBI" id="CHEBI:57595"/>
    </ligand>
</feature>
<dbReference type="HAMAP" id="MF_00127">
    <property type="entry name" value="His_tRNA_synth"/>
    <property type="match status" value="1"/>
</dbReference>
<comment type="subunit">
    <text evidence="2">Homodimer.</text>
</comment>
<feature type="binding site" evidence="3">
    <location>
        <begin position="279"/>
        <end position="280"/>
    </location>
    <ligand>
        <name>L-histidine</name>
        <dbReference type="ChEBI" id="CHEBI:57595"/>
    </ligand>
</feature>
<feature type="binding site" evidence="3">
    <location>
        <position position="125"/>
    </location>
    <ligand>
        <name>L-histidine</name>
        <dbReference type="ChEBI" id="CHEBI:57595"/>
    </ligand>
</feature>
<dbReference type="PANTHER" id="PTHR43707">
    <property type="entry name" value="HISTIDYL-TRNA SYNTHETASE"/>
    <property type="match status" value="1"/>
</dbReference>
<dbReference type="GO" id="GO:0005737">
    <property type="term" value="C:cytoplasm"/>
    <property type="evidence" value="ECO:0007669"/>
    <property type="project" value="UniProtKB-SubCell"/>
</dbReference>
<keyword evidence="2" id="KW-0963">Cytoplasm</keyword>
<dbReference type="GO" id="GO:0005524">
    <property type="term" value="F:ATP binding"/>
    <property type="evidence" value="ECO:0007669"/>
    <property type="project" value="UniProtKB-UniRule"/>
</dbReference>
<dbReference type="SUPFAM" id="SSF52954">
    <property type="entry name" value="Class II aaRS ABD-related"/>
    <property type="match status" value="1"/>
</dbReference>
<protein>
    <recommendedName>
        <fullName evidence="2">Histidine--tRNA ligase</fullName>
        <ecNumber evidence="2">6.1.1.21</ecNumber>
    </recommendedName>
    <alternativeName>
        <fullName evidence="2">Histidyl-tRNA synthetase</fullName>
        <shortName evidence="2">HisRS</shortName>
    </alternativeName>
</protein>